<keyword evidence="2" id="KW-0472">Membrane</keyword>
<name>A0A517R0M5_9PLAN</name>
<evidence type="ECO:0000256" key="1">
    <source>
        <dbReference type="SAM" id="MobiDB-lite"/>
    </source>
</evidence>
<organism evidence="3 4">
    <name type="scientific">Stratiformator vulcanicus</name>
    <dbReference type="NCBI Taxonomy" id="2527980"/>
    <lineage>
        <taxon>Bacteria</taxon>
        <taxon>Pseudomonadati</taxon>
        <taxon>Planctomycetota</taxon>
        <taxon>Planctomycetia</taxon>
        <taxon>Planctomycetales</taxon>
        <taxon>Planctomycetaceae</taxon>
        <taxon>Stratiformator</taxon>
    </lineage>
</organism>
<keyword evidence="2" id="KW-0812">Transmembrane</keyword>
<dbReference type="EMBL" id="CP036268">
    <property type="protein sequence ID" value="QDT37446.1"/>
    <property type="molecule type" value="Genomic_DNA"/>
</dbReference>
<reference evidence="3 4" key="1">
    <citation type="submission" date="2019-02" db="EMBL/GenBank/DDBJ databases">
        <title>Deep-cultivation of Planctomycetes and their phenomic and genomic characterization uncovers novel biology.</title>
        <authorList>
            <person name="Wiegand S."/>
            <person name="Jogler M."/>
            <person name="Boedeker C."/>
            <person name="Pinto D."/>
            <person name="Vollmers J."/>
            <person name="Rivas-Marin E."/>
            <person name="Kohn T."/>
            <person name="Peeters S.H."/>
            <person name="Heuer A."/>
            <person name="Rast P."/>
            <person name="Oberbeckmann S."/>
            <person name="Bunk B."/>
            <person name="Jeske O."/>
            <person name="Meyerdierks A."/>
            <person name="Storesund J.E."/>
            <person name="Kallscheuer N."/>
            <person name="Luecker S."/>
            <person name="Lage O.M."/>
            <person name="Pohl T."/>
            <person name="Merkel B.J."/>
            <person name="Hornburger P."/>
            <person name="Mueller R.-W."/>
            <person name="Bruemmer F."/>
            <person name="Labrenz M."/>
            <person name="Spormann A.M."/>
            <person name="Op den Camp H."/>
            <person name="Overmann J."/>
            <person name="Amann R."/>
            <person name="Jetten M.S.M."/>
            <person name="Mascher T."/>
            <person name="Medema M.H."/>
            <person name="Devos D.P."/>
            <person name="Kaster A.-K."/>
            <person name="Ovreas L."/>
            <person name="Rohde M."/>
            <person name="Galperin M.Y."/>
            <person name="Jogler C."/>
        </authorList>
    </citation>
    <scope>NUCLEOTIDE SEQUENCE [LARGE SCALE GENOMIC DNA]</scope>
    <source>
        <strain evidence="3 4">Pan189</strain>
    </source>
</reference>
<dbReference type="AlphaFoldDB" id="A0A517R0M5"/>
<dbReference type="InterPro" id="IPR021741">
    <property type="entry name" value="DUF3311"/>
</dbReference>
<protein>
    <recommendedName>
        <fullName evidence="5">DUF3311 domain-containing protein</fullName>
    </recommendedName>
</protein>
<dbReference type="OrthoDB" id="283209at2"/>
<dbReference type="KEGG" id="svp:Pan189_18260"/>
<dbReference type="Pfam" id="PF11755">
    <property type="entry name" value="DUF3311"/>
    <property type="match status" value="1"/>
</dbReference>
<evidence type="ECO:0000313" key="3">
    <source>
        <dbReference type="EMBL" id="QDT37446.1"/>
    </source>
</evidence>
<dbReference type="Proteomes" id="UP000317318">
    <property type="component" value="Chromosome"/>
</dbReference>
<keyword evidence="4" id="KW-1185">Reference proteome</keyword>
<gene>
    <name evidence="3" type="ORF">Pan189_18260</name>
</gene>
<feature type="region of interest" description="Disordered" evidence="1">
    <location>
        <begin position="74"/>
        <end position="94"/>
    </location>
</feature>
<dbReference type="RefSeq" id="WP_145363559.1">
    <property type="nucleotide sequence ID" value="NZ_CP036268.1"/>
</dbReference>
<sequence length="94" mass="10355">MRYVVWGLVVLLIVLHQDVWYWDDATLVFGFIPIGLFYHACISVAAAFTWFLATKFAWPQDLIEETVAEVNPEAGSFRANPVNPGGDAEAGAPA</sequence>
<accession>A0A517R0M5</accession>
<evidence type="ECO:0008006" key="5">
    <source>
        <dbReference type="Google" id="ProtNLM"/>
    </source>
</evidence>
<evidence type="ECO:0000256" key="2">
    <source>
        <dbReference type="SAM" id="Phobius"/>
    </source>
</evidence>
<proteinExistence type="predicted"/>
<feature type="transmembrane region" description="Helical" evidence="2">
    <location>
        <begin position="27"/>
        <end position="53"/>
    </location>
</feature>
<evidence type="ECO:0000313" key="4">
    <source>
        <dbReference type="Proteomes" id="UP000317318"/>
    </source>
</evidence>
<keyword evidence="2" id="KW-1133">Transmembrane helix</keyword>